<keyword evidence="2" id="KW-0808">Transferase</keyword>
<protein>
    <submittedName>
        <fullName evidence="2">Glycosyltransferase family 4 protein</fullName>
    </submittedName>
</protein>
<organism evidence="2 3">
    <name type="scientific">Georgenia yuyongxinii</name>
    <dbReference type="NCBI Taxonomy" id="2589797"/>
    <lineage>
        <taxon>Bacteria</taxon>
        <taxon>Bacillati</taxon>
        <taxon>Actinomycetota</taxon>
        <taxon>Actinomycetes</taxon>
        <taxon>Micrococcales</taxon>
        <taxon>Bogoriellaceae</taxon>
        <taxon>Georgenia</taxon>
    </lineage>
</organism>
<dbReference type="RefSeq" id="WP_139927347.1">
    <property type="nucleotide sequence ID" value="NZ_CP040915.1"/>
</dbReference>
<evidence type="ECO:0000313" key="3">
    <source>
        <dbReference type="Proteomes" id="UP000314616"/>
    </source>
</evidence>
<proteinExistence type="predicted"/>
<dbReference type="OrthoDB" id="4945075at2"/>
<sequence>MTWSRASAGRTGAREDRPGAPSRVLIVEPDVTGHRLLYVRLLAEAAQAAGHEVHLALAPGARRSVEFGLQLAGVDAPIHESARWSHDEVAALSRRLLTDRVLVPDGDRFAQRLALRPRWAGSGDLALLIMRPFPHPGLAARARGALKGALLRRAGRMRRAHLAVLSSPFSPPPGWRGVAVAIDPVLLEGTPGDVAAVRRRVGLRADCYWFAVLGVIDARKNLDLVLDALLTARPPATGVCLAGSIDAAARAALDSRRGALTAAGIELVVVEARLSNAEFDALVRAVDCVVVAHSNEGASGVLAKAATAGTRIAAAGARSLRRDCTALAVSSEWSELRVDALAGTLARARDAARPHPVPPADLASFTRPLLGDLAGAELPAG</sequence>
<evidence type="ECO:0000256" key="1">
    <source>
        <dbReference type="SAM" id="MobiDB-lite"/>
    </source>
</evidence>
<dbReference type="AlphaFoldDB" id="A0A5B8C3P3"/>
<dbReference type="SUPFAM" id="SSF53756">
    <property type="entry name" value="UDP-Glycosyltransferase/glycogen phosphorylase"/>
    <property type="match status" value="1"/>
</dbReference>
<dbReference type="GO" id="GO:0016740">
    <property type="term" value="F:transferase activity"/>
    <property type="evidence" value="ECO:0007669"/>
    <property type="project" value="UniProtKB-KW"/>
</dbReference>
<dbReference type="KEGG" id="gyu:FE374_03995"/>
<name>A0A5B8C3P3_9MICO</name>
<dbReference type="EMBL" id="CP040915">
    <property type="protein sequence ID" value="QDC23905.1"/>
    <property type="molecule type" value="Genomic_DNA"/>
</dbReference>
<evidence type="ECO:0000313" key="2">
    <source>
        <dbReference type="EMBL" id="QDC23905.1"/>
    </source>
</evidence>
<feature type="region of interest" description="Disordered" evidence="1">
    <location>
        <begin position="1"/>
        <end position="21"/>
    </location>
</feature>
<reference evidence="2 3" key="1">
    <citation type="submission" date="2019-05" db="EMBL/GenBank/DDBJ databases">
        <title>Georgenia *** sp. nov., and Georgenia *** sp. nov., isolated from the intestinal contents of plateau pika (Ochotona curzoniae) in the Qinghai-Tibet plateau of China.</title>
        <authorList>
            <person name="Tian Z."/>
        </authorList>
    </citation>
    <scope>NUCLEOTIDE SEQUENCE [LARGE SCALE GENOMIC DNA]</scope>
    <source>
        <strain evidence="2 3">Z443</strain>
    </source>
</reference>
<accession>A0A5B8C3P3</accession>
<dbReference type="Proteomes" id="UP000314616">
    <property type="component" value="Chromosome"/>
</dbReference>
<dbReference type="Gene3D" id="3.40.50.2000">
    <property type="entry name" value="Glycogen Phosphorylase B"/>
    <property type="match status" value="1"/>
</dbReference>
<gene>
    <name evidence="2" type="ORF">FE374_03995</name>
</gene>